<sequence length="207" mass="23436">MINTEPRFVEPHGEAVVRHFGIGAYPFSRELLLERELERLRAVTLESLLVHNSPDYVTRVDPVYQSLVTQLVASLRGKNVLLYLHYDENYLHLISCYYQNKAPPYLDLELVFVGLSNFGGVCRLNEYIPFALPSDTVTSVRVLKKIFGEGSNLRSTLVAFGRDGQICSVRARQLIGSSSQKSPFVDNLRNEMIAELFGAYIFPECCL</sequence>
<organism evidence="1 2">
    <name type="scientific">Saponaria officinalis</name>
    <name type="common">Common soapwort</name>
    <name type="synonym">Lychnis saponaria</name>
    <dbReference type="NCBI Taxonomy" id="3572"/>
    <lineage>
        <taxon>Eukaryota</taxon>
        <taxon>Viridiplantae</taxon>
        <taxon>Streptophyta</taxon>
        <taxon>Embryophyta</taxon>
        <taxon>Tracheophyta</taxon>
        <taxon>Spermatophyta</taxon>
        <taxon>Magnoliopsida</taxon>
        <taxon>eudicotyledons</taxon>
        <taxon>Gunneridae</taxon>
        <taxon>Pentapetalae</taxon>
        <taxon>Caryophyllales</taxon>
        <taxon>Caryophyllaceae</taxon>
        <taxon>Caryophylleae</taxon>
        <taxon>Saponaria</taxon>
    </lineage>
</organism>
<keyword evidence="2" id="KW-1185">Reference proteome</keyword>
<evidence type="ECO:0000313" key="1">
    <source>
        <dbReference type="EMBL" id="KAK9681452.1"/>
    </source>
</evidence>
<dbReference type="AlphaFoldDB" id="A0AAW1HXB5"/>
<proteinExistence type="predicted"/>
<gene>
    <name evidence="1" type="ORF">RND81_10G003300</name>
</gene>
<accession>A0AAW1HXB5</accession>
<protein>
    <submittedName>
        <fullName evidence="1">Uncharacterized protein</fullName>
    </submittedName>
</protein>
<comment type="caution">
    <text evidence="1">The sequence shown here is derived from an EMBL/GenBank/DDBJ whole genome shotgun (WGS) entry which is preliminary data.</text>
</comment>
<reference evidence="1" key="1">
    <citation type="submission" date="2024-03" db="EMBL/GenBank/DDBJ databases">
        <title>WGS assembly of Saponaria officinalis var. Norfolk2.</title>
        <authorList>
            <person name="Jenkins J."/>
            <person name="Shu S."/>
            <person name="Grimwood J."/>
            <person name="Barry K."/>
            <person name="Goodstein D."/>
            <person name="Schmutz J."/>
            <person name="Leebens-Mack J."/>
            <person name="Osbourn A."/>
        </authorList>
    </citation>
    <scope>NUCLEOTIDE SEQUENCE [LARGE SCALE GENOMIC DNA]</scope>
    <source>
        <strain evidence="1">JIC</strain>
    </source>
</reference>
<dbReference type="Proteomes" id="UP001443914">
    <property type="component" value="Unassembled WGS sequence"/>
</dbReference>
<evidence type="ECO:0000313" key="2">
    <source>
        <dbReference type="Proteomes" id="UP001443914"/>
    </source>
</evidence>
<name>A0AAW1HXB5_SAPOF</name>
<dbReference type="EMBL" id="JBDFQZ010000010">
    <property type="protein sequence ID" value="KAK9681452.1"/>
    <property type="molecule type" value="Genomic_DNA"/>
</dbReference>